<protein>
    <submittedName>
        <fullName evidence="3">Uncharacterized protein</fullName>
    </submittedName>
</protein>
<name>A0A2K5XQI8_MANLE</name>
<evidence type="ECO:0000313" key="3">
    <source>
        <dbReference type="Ensembl" id="ENSMLEP00000005582.1"/>
    </source>
</evidence>
<organism evidence="3 4">
    <name type="scientific">Mandrillus leucophaeus</name>
    <name type="common">Drill</name>
    <name type="synonym">Papio leucophaeus</name>
    <dbReference type="NCBI Taxonomy" id="9568"/>
    <lineage>
        <taxon>Eukaryota</taxon>
        <taxon>Metazoa</taxon>
        <taxon>Chordata</taxon>
        <taxon>Craniata</taxon>
        <taxon>Vertebrata</taxon>
        <taxon>Euteleostomi</taxon>
        <taxon>Mammalia</taxon>
        <taxon>Eutheria</taxon>
        <taxon>Euarchontoglires</taxon>
        <taxon>Primates</taxon>
        <taxon>Haplorrhini</taxon>
        <taxon>Catarrhini</taxon>
        <taxon>Cercopithecidae</taxon>
        <taxon>Cercopithecinae</taxon>
        <taxon>Mandrillus</taxon>
    </lineage>
</organism>
<reference evidence="3" key="1">
    <citation type="submission" date="2025-08" db="UniProtKB">
        <authorList>
            <consortium name="Ensembl"/>
        </authorList>
    </citation>
    <scope>IDENTIFICATION</scope>
</reference>
<sequence length="103" mass="11095">MGCEHEPKKNHCTPGINVAVSLFSLLAKVILAFVPQLERIPHWPFLQQSQTQAPASRGETNEQGSTIPLDAKILELGSARSQAHLPTQGKSLIRCGNDTNPGA</sequence>
<keyword evidence="2" id="KW-1133">Transmembrane helix</keyword>
<feature type="transmembrane region" description="Helical" evidence="2">
    <location>
        <begin position="15"/>
        <end position="34"/>
    </location>
</feature>
<dbReference type="Ensembl" id="ENSMLET00000026725.1">
    <property type="protein sequence ID" value="ENSMLEP00000005582.1"/>
    <property type="gene ID" value="ENSMLEG00000024447.1"/>
</dbReference>
<reference evidence="3" key="2">
    <citation type="submission" date="2025-09" db="UniProtKB">
        <authorList>
            <consortium name="Ensembl"/>
        </authorList>
    </citation>
    <scope>IDENTIFICATION</scope>
</reference>
<feature type="region of interest" description="Disordered" evidence="1">
    <location>
        <begin position="82"/>
        <end position="103"/>
    </location>
</feature>
<dbReference type="OMA" id="KKNHCIN"/>
<keyword evidence="2" id="KW-0812">Transmembrane</keyword>
<keyword evidence="4" id="KW-1185">Reference proteome</keyword>
<accession>A0A2K5XQI8</accession>
<dbReference type="AlphaFoldDB" id="A0A2K5XQI8"/>
<dbReference type="GeneTree" id="ENSGT00910000147490"/>
<feature type="region of interest" description="Disordered" evidence="1">
    <location>
        <begin position="48"/>
        <end position="67"/>
    </location>
</feature>
<evidence type="ECO:0000313" key="4">
    <source>
        <dbReference type="Proteomes" id="UP000233140"/>
    </source>
</evidence>
<evidence type="ECO:0000256" key="2">
    <source>
        <dbReference type="SAM" id="Phobius"/>
    </source>
</evidence>
<evidence type="ECO:0000256" key="1">
    <source>
        <dbReference type="SAM" id="MobiDB-lite"/>
    </source>
</evidence>
<keyword evidence="2" id="KW-0472">Membrane</keyword>
<dbReference type="Proteomes" id="UP000233140">
    <property type="component" value="Unassembled WGS sequence"/>
</dbReference>
<proteinExistence type="predicted"/>